<protein>
    <recommendedName>
        <fullName evidence="10">FYVE-type domain-containing protein</fullName>
    </recommendedName>
</protein>
<evidence type="ECO:0000256" key="5">
    <source>
        <dbReference type="SAM" id="MobiDB-lite"/>
    </source>
</evidence>
<dbReference type="PROSITE" id="PS50178">
    <property type="entry name" value="ZF_FYVE"/>
    <property type="match status" value="1"/>
</dbReference>
<feature type="compositionally biased region" description="Low complexity" evidence="5">
    <location>
        <begin position="594"/>
        <end position="606"/>
    </location>
</feature>
<dbReference type="PANTHER" id="PTHR46465">
    <property type="entry name" value="LATERAL SIGNALING TARGET PROTEIN 2 HOMOLOG"/>
    <property type="match status" value="1"/>
</dbReference>
<dbReference type="InterPro" id="IPR000306">
    <property type="entry name" value="Znf_FYVE"/>
</dbReference>
<feature type="region of interest" description="Disordered" evidence="5">
    <location>
        <begin position="181"/>
        <end position="217"/>
    </location>
</feature>
<reference evidence="8" key="1">
    <citation type="submission" date="2024-06" db="EMBL/GenBank/DDBJ databases">
        <authorList>
            <person name="Liu X."/>
            <person name="Lenzi L."/>
            <person name="Haldenby T S."/>
            <person name="Uol C."/>
        </authorList>
    </citation>
    <scope>NUCLEOTIDE SEQUENCE</scope>
</reference>
<organism evidence="8 9">
    <name type="scientific">Calicophoron daubneyi</name>
    <name type="common">Rumen fluke</name>
    <name type="synonym">Paramphistomum daubneyi</name>
    <dbReference type="NCBI Taxonomy" id="300641"/>
    <lineage>
        <taxon>Eukaryota</taxon>
        <taxon>Metazoa</taxon>
        <taxon>Spiralia</taxon>
        <taxon>Lophotrochozoa</taxon>
        <taxon>Platyhelminthes</taxon>
        <taxon>Trematoda</taxon>
        <taxon>Digenea</taxon>
        <taxon>Plagiorchiida</taxon>
        <taxon>Pronocephalata</taxon>
        <taxon>Paramphistomoidea</taxon>
        <taxon>Paramphistomidae</taxon>
        <taxon>Calicophoron</taxon>
    </lineage>
</organism>
<feature type="region of interest" description="Disordered" evidence="5">
    <location>
        <begin position="141"/>
        <end position="168"/>
    </location>
</feature>
<evidence type="ECO:0000256" key="1">
    <source>
        <dbReference type="ARBA" id="ARBA00022723"/>
    </source>
</evidence>
<feature type="compositionally biased region" description="Basic and acidic residues" evidence="5">
    <location>
        <begin position="141"/>
        <end position="151"/>
    </location>
</feature>
<gene>
    <name evidence="8" type="ORF">CDAUBV1_LOCUS1967</name>
</gene>
<feature type="region of interest" description="Disordered" evidence="5">
    <location>
        <begin position="636"/>
        <end position="668"/>
    </location>
</feature>
<sequence>MEDDVLLQFYVSSVKVQSYEYHLCHSRLPGKSSATLLHEMEAVRRELGAAVLQLMNAAIPSSLRNRRLFRTKYTEEVDLYNLERCLVAAANRVTTPGCVITRDHDLRPALPSANRFLDVLSEVQCSVSSLVESEVAKRDKLSELKTDDSPAPKETSAPAQSAPSDADESLFANPASLRVRAAANDSQSKPAKDSSSRSTPEQSDAQASTSASSSQPVANGITTTKLEIIVDQNVFYEEVRLPPSSSLSISDRLFTLLLELDESAARFEYNFVRALSRRLRTIQEAEDLQVVTVLFSETLMWCLAVRLLSVRQLADRDPAVLLSLPRLAILVGTRLLPDSPIGSNLLASGQRLPFMFASSRADLAYLARQMNALRLDQLCRLARWLGPRGLPNLVSSHSPSSPTQKAIASNHSRSHATSLFLSPRRGRTNSDRPLTSSWCASSPESKRATWRTNLLGLHRIYKSVSTVADRVANEFPTELRFILQAVIEMHDTSNEDEALAEQAKDLGETTVDASGSQTEPAGDSDEDASNETELESELHVDEELLHSNKNFSSLATLLDWAEVMSKHDLKASLSEALKKSNPGTASTLSKTDKPSSPSAPSTEAPSLDPYRNSSSVEYGLDVAAWLSDSEASSYSSALSDPPNSWLSQRLKKPASQDPTEPEHESTLSRRLQKLNLGVSVEGKRRSVDNLFHYLPPWQPDRINHTPRVHRSSSRSSLSQTTDSDEECVQESSDEKEDENSYVVGRQCASCLRAFTLLRRRHHCRRCGHIFCGRCCNHWQTVEGLATIKPVRICSECHLFLNPEAT</sequence>
<dbReference type="SMART" id="SM00064">
    <property type="entry name" value="FYVE"/>
    <property type="match status" value="1"/>
</dbReference>
<evidence type="ECO:0000259" key="6">
    <source>
        <dbReference type="PROSITE" id="PS50089"/>
    </source>
</evidence>
<feature type="region of interest" description="Disordered" evidence="5">
    <location>
        <begin position="394"/>
        <end position="439"/>
    </location>
</feature>
<dbReference type="Pfam" id="PF01363">
    <property type="entry name" value="FYVE"/>
    <property type="match status" value="1"/>
</dbReference>
<feature type="compositionally biased region" description="Acidic residues" evidence="5">
    <location>
        <begin position="522"/>
        <end position="535"/>
    </location>
</feature>
<feature type="region of interest" description="Disordered" evidence="5">
    <location>
        <begin position="509"/>
        <end position="537"/>
    </location>
</feature>
<dbReference type="InterPro" id="IPR011011">
    <property type="entry name" value="Znf_FYVE_PHD"/>
</dbReference>
<dbReference type="GO" id="GO:0008270">
    <property type="term" value="F:zinc ion binding"/>
    <property type="evidence" value="ECO:0007669"/>
    <property type="project" value="UniProtKB-KW"/>
</dbReference>
<keyword evidence="3" id="KW-0862">Zinc</keyword>
<keyword evidence="2 4" id="KW-0863">Zinc-finger</keyword>
<feature type="compositionally biased region" description="Low complexity" evidence="5">
    <location>
        <begin position="202"/>
        <end position="215"/>
    </location>
</feature>
<dbReference type="CDD" id="cd00065">
    <property type="entry name" value="FYVE_like_SF"/>
    <property type="match status" value="1"/>
</dbReference>
<name>A0AAV2T2I0_CALDB</name>
<keyword evidence="1" id="KW-0479">Metal-binding</keyword>
<proteinExistence type="predicted"/>
<evidence type="ECO:0008006" key="10">
    <source>
        <dbReference type="Google" id="ProtNLM"/>
    </source>
</evidence>
<feature type="region of interest" description="Disordered" evidence="5">
    <location>
        <begin position="578"/>
        <end position="612"/>
    </location>
</feature>
<evidence type="ECO:0000256" key="4">
    <source>
        <dbReference type="PROSITE-ProRule" id="PRU00175"/>
    </source>
</evidence>
<evidence type="ECO:0000256" key="3">
    <source>
        <dbReference type="ARBA" id="ARBA00022833"/>
    </source>
</evidence>
<evidence type="ECO:0000313" key="9">
    <source>
        <dbReference type="Proteomes" id="UP001497525"/>
    </source>
</evidence>
<evidence type="ECO:0000313" key="8">
    <source>
        <dbReference type="EMBL" id="CAL5130352.1"/>
    </source>
</evidence>
<dbReference type="InterPro" id="IPR013083">
    <property type="entry name" value="Znf_RING/FYVE/PHD"/>
</dbReference>
<evidence type="ECO:0000259" key="7">
    <source>
        <dbReference type="PROSITE" id="PS50178"/>
    </source>
</evidence>
<feature type="domain" description="FYVE-type" evidence="7">
    <location>
        <begin position="746"/>
        <end position="801"/>
    </location>
</feature>
<dbReference type="InterPro" id="IPR017455">
    <property type="entry name" value="Znf_FYVE-rel"/>
</dbReference>
<dbReference type="Proteomes" id="UP001497525">
    <property type="component" value="Unassembled WGS sequence"/>
</dbReference>
<dbReference type="PROSITE" id="PS50089">
    <property type="entry name" value="ZF_RING_2"/>
    <property type="match status" value="1"/>
</dbReference>
<feature type="compositionally biased region" description="Acidic residues" evidence="5">
    <location>
        <begin position="722"/>
        <end position="735"/>
    </location>
</feature>
<feature type="region of interest" description="Disordered" evidence="5">
    <location>
        <begin position="702"/>
        <end position="735"/>
    </location>
</feature>
<comment type="caution">
    <text evidence="8">The sequence shown here is derived from an EMBL/GenBank/DDBJ whole genome shotgun (WGS) entry which is preliminary data.</text>
</comment>
<dbReference type="GO" id="GO:0031901">
    <property type="term" value="C:early endosome membrane"/>
    <property type="evidence" value="ECO:0007669"/>
    <property type="project" value="TreeGrafter"/>
</dbReference>
<dbReference type="PANTHER" id="PTHR46465:SF2">
    <property type="entry name" value="LATERAL SIGNALING TARGET PROTEIN 2 HOMOLOG"/>
    <property type="match status" value="1"/>
</dbReference>
<dbReference type="EMBL" id="CAXLJL010000062">
    <property type="protein sequence ID" value="CAL5130352.1"/>
    <property type="molecule type" value="Genomic_DNA"/>
</dbReference>
<accession>A0AAV2T2I0</accession>
<feature type="compositionally biased region" description="Polar residues" evidence="5">
    <location>
        <begin position="394"/>
        <end position="420"/>
    </location>
</feature>
<dbReference type="InterPro" id="IPR051118">
    <property type="entry name" value="LST-2"/>
</dbReference>
<dbReference type="AlphaFoldDB" id="A0AAV2T2I0"/>
<feature type="domain" description="RING-type" evidence="6">
    <location>
        <begin position="747"/>
        <end position="797"/>
    </location>
</feature>
<dbReference type="SUPFAM" id="SSF57903">
    <property type="entry name" value="FYVE/PHD zinc finger"/>
    <property type="match status" value="1"/>
</dbReference>
<dbReference type="Gene3D" id="3.30.40.10">
    <property type="entry name" value="Zinc/RING finger domain, C3HC4 (zinc finger)"/>
    <property type="match status" value="1"/>
</dbReference>
<dbReference type="InterPro" id="IPR001841">
    <property type="entry name" value="Znf_RING"/>
</dbReference>
<evidence type="ECO:0000256" key="2">
    <source>
        <dbReference type="ARBA" id="ARBA00022771"/>
    </source>
</evidence>